<evidence type="ECO:0000256" key="5">
    <source>
        <dbReference type="ARBA" id="ARBA00023014"/>
    </source>
</evidence>
<reference evidence="7" key="1">
    <citation type="submission" date="2009-09" db="EMBL/GenBank/DDBJ databases">
        <authorList>
            <person name="Weinstock G."/>
            <person name="Sodergren E."/>
            <person name="Clifton S."/>
            <person name="Fulton L."/>
            <person name="Fulton B."/>
            <person name="Courtney L."/>
            <person name="Fronick C."/>
            <person name="Harrison M."/>
            <person name="Strong C."/>
            <person name="Farmer C."/>
            <person name="Delahaunty K."/>
            <person name="Markovic C."/>
            <person name="Hall O."/>
            <person name="Minx P."/>
            <person name="Tomlinson C."/>
            <person name="Mitreva M."/>
            <person name="Nelson J."/>
            <person name="Hou S."/>
            <person name="Wollam A."/>
            <person name="Pepin K.H."/>
            <person name="Johnson M."/>
            <person name="Bhonagiri V."/>
            <person name="Nash W.E."/>
            <person name="Warren W."/>
            <person name="Chinwalla A."/>
            <person name="Mardis E.R."/>
            <person name="Wilson R.K."/>
        </authorList>
    </citation>
    <scope>NUCLEOTIDE SEQUENCE [LARGE SCALE GENOMIC DNA]</scope>
    <source>
        <strain evidence="7">DSM 20544</strain>
    </source>
</reference>
<evidence type="ECO:0000259" key="6">
    <source>
        <dbReference type="PROSITE" id="PS51918"/>
    </source>
</evidence>
<evidence type="ECO:0000256" key="2">
    <source>
        <dbReference type="ARBA" id="ARBA00022691"/>
    </source>
</evidence>
<proteinExistence type="predicted"/>
<feature type="domain" description="Radical SAM core" evidence="6">
    <location>
        <begin position="106"/>
        <end position="337"/>
    </location>
</feature>
<dbReference type="PANTHER" id="PTHR43273:SF8">
    <property type="entry name" value="RADICAL SAM DOMAIN PROTEIN"/>
    <property type="match status" value="1"/>
</dbReference>
<comment type="caution">
    <text evidence="7">The sequence shown here is derived from an EMBL/GenBank/DDBJ whole genome shotgun (WGS) entry which is preliminary data.</text>
</comment>
<dbReference type="CDD" id="cd01335">
    <property type="entry name" value="Radical_SAM"/>
    <property type="match status" value="1"/>
</dbReference>
<dbReference type="GO" id="GO:0051536">
    <property type="term" value="F:iron-sulfur cluster binding"/>
    <property type="evidence" value="ECO:0007669"/>
    <property type="project" value="UniProtKB-KW"/>
</dbReference>
<dbReference type="InterPro" id="IPR023867">
    <property type="entry name" value="Sulphatase_maturase_rSAM"/>
</dbReference>
<dbReference type="NCBIfam" id="TIGR04085">
    <property type="entry name" value="rSAM_more_4Fe4S"/>
    <property type="match status" value="1"/>
</dbReference>
<dbReference type="PATRIC" id="fig|500635.8.peg.747"/>
<keyword evidence="2" id="KW-0949">S-adenosyl-L-methionine</keyword>
<dbReference type="eggNOG" id="COG0641">
    <property type="taxonomic scope" value="Bacteria"/>
</dbReference>
<dbReference type="EMBL" id="ABWK02000014">
    <property type="protein sequence ID" value="EEX68885.1"/>
    <property type="molecule type" value="Genomic_DNA"/>
</dbReference>
<dbReference type="SFLD" id="SFLDG01386">
    <property type="entry name" value="main_SPASM_domain-containing"/>
    <property type="match status" value="1"/>
</dbReference>
<dbReference type="GO" id="GO:0046872">
    <property type="term" value="F:metal ion binding"/>
    <property type="evidence" value="ECO:0007669"/>
    <property type="project" value="UniProtKB-KW"/>
</dbReference>
<dbReference type="NCBIfam" id="TIGR03974">
    <property type="entry name" value="rSAM_six_Cys"/>
    <property type="match status" value="1"/>
</dbReference>
<dbReference type="AlphaFoldDB" id="C9KMH8"/>
<dbReference type="STRING" id="500635.MITSMUL_04414"/>
<organism evidence="7 8">
    <name type="scientific">Mitsuokella multacida DSM 20544</name>
    <dbReference type="NCBI Taxonomy" id="500635"/>
    <lineage>
        <taxon>Bacteria</taxon>
        <taxon>Bacillati</taxon>
        <taxon>Bacillota</taxon>
        <taxon>Negativicutes</taxon>
        <taxon>Selenomonadales</taxon>
        <taxon>Selenomonadaceae</taxon>
        <taxon>Mitsuokella</taxon>
    </lineage>
</organism>
<evidence type="ECO:0000313" key="8">
    <source>
        <dbReference type="Proteomes" id="UP000003671"/>
    </source>
</evidence>
<dbReference type="InterPro" id="IPR058240">
    <property type="entry name" value="rSAM_sf"/>
</dbReference>
<dbReference type="SFLD" id="SFLDS00029">
    <property type="entry name" value="Radical_SAM"/>
    <property type="match status" value="1"/>
</dbReference>
<dbReference type="PANTHER" id="PTHR43273">
    <property type="entry name" value="ANAEROBIC SULFATASE-MATURATING ENZYME HOMOLOG ASLB-RELATED"/>
    <property type="match status" value="1"/>
</dbReference>
<evidence type="ECO:0000256" key="1">
    <source>
        <dbReference type="ARBA" id="ARBA00001966"/>
    </source>
</evidence>
<dbReference type="SFLD" id="SFLDG01067">
    <property type="entry name" value="SPASM/twitch_domain_containing"/>
    <property type="match status" value="1"/>
</dbReference>
<accession>C9KMH8</accession>
<dbReference type="InterPro" id="IPR007197">
    <property type="entry name" value="rSAM"/>
</dbReference>
<dbReference type="InterPro" id="IPR013785">
    <property type="entry name" value="Aldolase_TIM"/>
</dbReference>
<evidence type="ECO:0000313" key="7">
    <source>
        <dbReference type="EMBL" id="EEX68885.1"/>
    </source>
</evidence>
<gene>
    <name evidence="7" type="ORF">MITSMUL_04414</name>
</gene>
<dbReference type="Gene3D" id="3.20.20.70">
    <property type="entry name" value="Aldolase class I"/>
    <property type="match status" value="1"/>
</dbReference>
<comment type="cofactor">
    <cofactor evidence="1">
        <name>[4Fe-4S] cluster</name>
        <dbReference type="ChEBI" id="CHEBI:49883"/>
    </cofactor>
</comment>
<dbReference type="Pfam" id="PF13186">
    <property type="entry name" value="SPASM"/>
    <property type="match status" value="1"/>
</dbReference>
<keyword evidence="8" id="KW-1185">Reference proteome</keyword>
<dbReference type="SUPFAM" id="SSF102114">
    <property type="entry name" value="Radical SAM enzymes"/>
    <property type="match status" value="1"/>
</dbReference>
<dbReference type="InterPro" id="IPR024025">
    <property type="entry name" value="SCIFF_rSAM_maturase"/>
</dbReference>
<dbReference type="GO" id="GO:0016491">
    <property type="term" value="F:oxidoreductase activity"/>
    <property type="evidence" value="ECO:0007669"/>
    <property type="project" value="InterPro"/>
</dbReference>
<dbReference type="Pfam" id="PF04055">
    <property type="entry name" value="Radical_SAM"/>
    <property type="match status" value="1"/>
</dbReference>
<keyword evidence="5" id="KW-0411">Iron-sulfur</keyword>
<name>C9KMH8_9FIRM</name>
<dbReference type="SFLD" id="SFLDG01384">
    <property type="entry name" value="thioether_bond_formation_requi"/>
    <property type="match status" value="1"/>
</dbReference>
<dbReference type="HOGENOM" id="CLU_009273_3_3_9"/>
<protein>
    <submittedName>
        <fullName evidence="7">Six-Cys-in-45 modification radical SAM protein</fullName>
    </submittedName>
</protein>
<sequence length="483" mass="55018">MKSLPIWEGFFAIKGVTMKAKIHKFEQGGHYILLDINSGAVHVIDKMIYDMMDTFDGANDEAVVAALKDVYPEADLREALGELHELMEMGELFAPDIDVPPTFKQKGLIKSICLMVAQDCNLRCKYCFGDGGSYGQERAVMTPEVGKRAIDFLIESCGPRKHCEVDFFGGEPLMNMKTVKAVTEYARQREKETGKKFKLTMTTNGMLLNDENIKWLNDNDFSLVLSLDGRKEVNDAMRPDAGGHGTYDRIVKNFKKCIASRKGGDWDYRGVYTYLRGTYTHNNMDFTKDVLSMVDEGFNILSVEPVVMKDSPLGFTEEDLPRIREEYDRLTEAYMKRHREGRGFWFFHFNMDLSNGPCVAKRLSGCGAGHEYVAVSENGDLYPCHQFVGREGYKLGDIYEGITNTELPQYFRESHVLNKPKCRDCWARFFCSGGCHANADLFHGDIREPYEVGCEIQKKRLECAILVQALLALEKMEKEEQKY</sequence>
<keyword evidence="4" id="KW-0408">Iron</keyword>
<evidence type="ECO:0000256" key="4">
    <source>
        <dbReference type="ARBA" id="ARBA00023004"/>
    </source>
</evidence>
<dbReference type="Proteomes" id="UP000003671">
    <property type="component" value="Unassembled WGS sequence"/>
</dbReference>
<keyword evidence="3" id="KW-0479">Metal-binding</keyword>
<evidence type="ECO:0000256" key="3">
    <source>
        <dbReference type="ARBA" id="ARBA00022723"/>
    </source>
</evidence>
<dbReference type="InterPro" id="IPR023885">
    <property type="entry name" value="4Fe4S-binding_SPASM_dom"/>
</dbReference>
<dbReference type="CDD" id="cd21124">
    <property type="entry name" value="SPASM_CteB-like"/>
    <property type="match status" value="1"/>
</dbReference>
<dbReference type="InterPro" id="IPR047602">
    <property type="entry name" value="SPASM_CteB-like"/>
</dbReference>
<dbReference type="PROSITE" id="PS51918">
    <property type="entry name" value="RADICAL_SAM"/>
    <property type="match status" value="1"/>
</dbReference>